<dbReference type="AlphaFoldDB" id="A0A9W8AD18"/>
<accession>A0A9W8AD18</accession>
<feature type="transmembrane region" description="Helical" evidence="2">
    <location>
        <begin position="361"/>
        <end position="385"/>
    </location>
</feature>
<proteinExistence type="predicted"/>
<keyword evidence="3" id="KW-0732">Signal</keyword>
<feature type="signal peptide" evidence="3">
    <location>
        <begin position="1"/>
        <end position="17"/>
    </location>
</feature>
<keyword evidence="2" id="KW-0472">Membrane</keyword>
<protein>
    <submittedName>
        <fullName evidence="4">Uncharacterized protein</fullName>
    </submittedName>
</protein>
<organism evidence="4 5">
    <name type="scientific">Tieghemiomyces parasiticus</name>
    <dbReference type="NCBI Taxonomy" id="78921"/>
    <lineage>
        <taxon>Eukaryota</taxon>
        <taxon>Fungi</taxon>
        <taxon>Fungi incertae sedis</taxon>
        <taxon>Zoopagomycota</taxon>
        <taxon>Kickxellomycotina</taxon>
        <taxon>Dimargaritomycetes</taxon>
        <taxon>Dimargaritales</taxon>
        <taxon>Dimargaritaceae</taxon>
        <taxon>Tieghemiomyces</taxon>
    </lineage>
</organism>
<feature type="transmembrane region" description="Helical" evidence="2">
    <location>
        <begin position="283"/>
        <end position="306"/>
    </location>
</feature>
<sequence length="572" mass="63566">IMAVLLFLGSQLDLVRATFTITSTGQEVIAYDLPLFGLGRHELVDSYTARLVQVSVDERCELTMQGQFVYQLKVDEMDPEDDDATASDSQPRVYGDKDDDGDTLIAMVNLSDRCPTIATAMLANKDPVSAEAREIVKLVDMFMFISRYNSTEDIGGLSEPTFGYYKDALPFDIQSFVAVGADGAQVIRQALAQSDVVTGLTISAVHKHSPWDPYYRSATYLGIRWGFFTINLLVAIYVAYHTFRLVYPSGLIMEARYLFRLGSSVLLLLNFILIMISPLEETFTRASACIRTIGIVFGCLACLLLLMQWSQVLYAIYTWRYIRTFYIFLICLDIGIVLFLVLLLVQVYQPGTPVLSSLLQAIVLYVIPVCMLLVLVVLILTSVWVSRAQKDMHSTGVGPTALLRLTHLCILSSVGWILIIIFMILGASYLERPRISYFIAYTVCTHVSSILAAAAILWTLAVSSKVRSHTTSLHTSAPHRRTLIRSTHTTHTLTCPPSACDDPAQSSNHPLVYLASHTRASLSEKDRCHLSCPLGYSEEKSDVLVSSSTQSWHDRADDAEFPSAEFGGRNIL</sequence>
<feature type="region of interest" description="Disordered" evidence="1">
    <location>
        <begin position="79"/>
        <end position="100"/>
    </location>
</feature>
<comment type="caution">
    <text evidence="4">The sequence shown here is derived from an EMBL/GenBank/DDBJ whole genome shotgun (WGS) entry which is preliminary data.</text>
</comment>
<gene>
    <name evidence="4" type="ORF">IWQ60_005093</name>
</gene>
<name>A0A9W8AD18_9FUNG</name>
<feature type="chain" id="PRO_5040955218" evidence="3">
    <location>
        <begin position="18"/>
        <end position="572"/>
    </location>
</feature>
<evidence type="ECO:0000256" key="2">
    <source>
        <dbReference type="SAM" id="Phobius"/>
    </source>
</evidence>
<evidence type="ECO:0000313" key="4">
    <source>
        <dbReference type="EMBL" id="KAJ1924608.1"/>
    </source>
</evidence>
<feature type="transmembrane region" description="Helical" evidence="2">
    <location>
        <begin position="326"/>
        <end position="349"/>
    </location>
</feature>
<dbReference type="Proteomes" id="UP001150569">
    <property type="component" value="Unassembled WGS sequence"/>
</dbReference>
<dbReference type="EMBL" id="JANBPT010000263">
    <property type="protein sequence ID" value="KAJ1924608.1"/>
    <property type="molecule type" value="Genomic_DNA"/>
</dbReference>
<evidence type="ECO:0000256" key="1">
    <source>
        <dbReference type="SAM" id="MobiDB-lite"/>
    </source>
</evidence>
<feature type="non-terminal residue" evidence="4">
    <location>
        <position position="1"/>
    </location>
</feature>
<feature type="transmembrane region" description="Helical" evidence="2">
    <location>
        <begin position="405"/>
        <end position="429"/>
    </location>
</feature>
<evidence type="ECO:0000256" key="3">
    <source>
        <dbReference type="SAM" id="SignalP"/>
    </source>
</evidence>
<feature type="transmembrane region" description="Helical" evidence="2">
    <location>
        <begin position="435"/>
        <end position="460"/>
    </location>
</feature>
<feature type="transmembrane region" description="Helical" evidence="2">
    <location>
        <begin position="225"/>
        <end position="246"/>
    </location>
</feature>
<reference evidence="4" key="1">
    <citation type="submission" date="2022-07" db="EMBL/GenBank/DDBJ databases">
        <title>Phylogenomic reconstructions and comparative analyses of Kickxellomycotina fungi.</title>
        <authorList>
            <person name="Reynolds N.K."/>
            <person name="Stajich J.E."/>
            <person name="Barry K."/>
            <person name="Grigoriev I.V."/>
            <person name="Crous P."/>
            <person name="Smith M.E."/>
        </authorList>
    </citation>
    <scope>NUCLEOTIDE SEQUENCE</scope>
    <source>
        <strain evidence="4">RSA 861</strain>
    </source>
</reference>
<feature type="transmembrane region" description="Helical" evidence="2">
    <location>
        <begin position="258"/>
        <end position="277"/>
    </location>
</feature>
<keyword evidence="2" id="KW-1133">Transmembrane helix</keyword>
<keyword evidence="5" id="KW-1185">Reference proteome</keyword>
<keyword evidence="2" id="KW-0812">Transmembrane</keyword>
<evidence type="ECO:0000313" key="5">
    <source>
        <dbReference type="Proteomes" id="UP001150569"/>
    </source>
</evidence>